<reference evidence="1" key="1">
    <citation type="submission" date="2018-05" db="EMBL/GenBank/DDBJ databases">
        <authorList>
            <person name="Lanie J.A."/>
            <person name="Ng W.-L."/>
            <person name="Kazmierczak K.M."/>
            <person name="Andrzejewski T.M."/>
            <person name="Davidsen T.M."/>
            <person name="Wayne K.J."/>
            <person name="Tettelin H."/>
            <person name="Glass J.I."/>
            <person name="Rusch D."/>
            <person name="Podicherti R."/>
            <person name="Tsui H.-C.T."/>
            <person name="Winkler M.E."/>
        </authorList>
    </citation>
    <scope>NUCLEOTIDE SEQUENCE</scope>
</reference>
<accession>A0A382XV10</accession>
<organism evidence="1">
    <name type="scientific">marine metagenome</name>
    <dbReference type="NCBI Taxonomy" id="408172"/>
    <lineage>
        <taxon>unclassified sequences</taxon>
        <taxon>metagenomes</taxon>
        <taxon>ecological metagenomes</taxon>
    </lineage>
</organism>
<dbReference type="EMBL" id="UINC01170574">
    <property type="protein sequence ID" value="SVD74690.1"/>
    <property type="molecule type" value="Genomic_DNA"/>
</dbReference>
<dbReference type="AlphaFoldDB" id="A0A382XV10"/>
<evidence type="ECO:0000313" key="1">
    <source>
        <dbReference type="EMBL" id="SVD74690.1"/>
    </source>
</evidence>
<sequence length="57" mass="6741">MTKKKKKPYNQKAIQEILRKRGITPVSRHDPIYNEPVTITFTNRRWRDPDSEEGKGS</sequence>
<name>A0A382XV10_9ZZZZ</name>
<protein>
    <submittedName>
        <fullName evidence="1">Uncharacterized protein</fullName>
    </submittedName>
</protein>
<proteinExistence type="predicted"/>
<gene>
    <name evidence="1" type="ORF">METZ01_LOCUS427544</name>
</gene>